<feature type="transmembrane region" description="Helical" evidence="1">
    <location>
        <begin position="139"/>
        <end position="162"/>
    </location>
</feature>
<feature type="transmembrane region" description="Helical" evidence="1">
    <location>
        <begin position="105"/>
        <end position="127"/>
    </location>
</feature>
<organism evidence="2 3">
    <name type="scientific">Paenibacillus sonchi</name>
    <dbReference type="NCBI Taxonomy" id="373687"/>
    <lineage>
        <taxon>Bacteria</taxon>
        <taxon>Bacillati</taxon>
        <taxon>Bacillota</taxon>
        <taxon>Bacilli</taxon>
        <taxon>Bacillales</taxon>
        <taxon>Paenibacillaceae</taxon>
        <taxon>Paenibacillus</taxon>
        <taxon>Paenibacillus sonchi group</taxon>
    </lineage>
</organism>
<evidence type="ECO:0000313" key="3">
    <source>
        <dbReference type="Proteomes" id="UP000595841"/>
    </source>
</evidence>
<keyword evidence="3" id="KW-1185">Reference proteome</keyword>
<dbReference type="AlphaFoldDB" id="A0A974SG34"/>
<dbReference type="KEGG" id="pson:JI735_33915"/>
<protein>
    <submittedName>
        <fullName evidence="2">Uncharacterized protein</fullName>
    </submittedName>
</protein>
<proteinExistence type="predicted"/>
<evidence type="ECO:0000313" key="2">
    <source>
        <dbReference type="EMBL" id="QQZ64647.1"/>
    </source>
</evidence>
<evidence type="ECO:0000256" key="1">
    <source>
        <dbReference type="SAM" id="Phobius"/>
    </source>
</evidence>
<gene>
    <name evidence="2" type="ORF">JI735_33915</name>
</gene>
<name>A0A974SG34_9BACL</name>
<geneLocation type="plasmid" evidence="2 3">
    <name>unnamed1</name>
</geneLocation>
<keyword evidence="1" id="KW-1133">Transmembrane helix</keyword>
<reference evidence="2 3" key="1">
    <citation type="submission" date="2021-01" db="EMBL/GenBank/DDBJ databases">
        <title>Whole genome sequence of Paenibacillus sonchi LMG 24727 for comparative genomics.</title>
        <authorList>
            <person name="Lee G."/>
            <person name="Kim M.-J."/>
            <person name="Lim K."/>
            <person name="Shin J.-H."/>
        </authorList>
    </citation>
    <scope>NUCLEOTIDE SEQUENCE [LARGE SCALE GENOMIC DNA]</scope>
    <source>
        <strain evidence="2 3">LMG 24727</strain>
        <plasmid evidence="2 3">unnamed1</plasmid>
    </source>
</reference>
<keyword evidence="1" id="KW-0472">Membrane</keyword>
<keyword evidence="1" id="KW-0812">Transmembrane</keyword>
<dbReference type="EMBL" id="CP068596">
    <property type="protein sequence ID" value="QQZ64647.1"/>
    <property type="molecule type" value="Genomic_DNA"/>
</dbReference>
<keyword evidence="2" id="KW-0614">Plasmid</keyword>
<dbReference type="Proteomes" id="UP000595841">
    <property type="component" value="Plasmid unnamed1"/>
</dbReference>
<sequence length="169" mass="19121">MSVDKALDKTSDFLEEDNVLKRPLRILAAAFANYSNEKELQRAANRFADSISTTFARVFISDLLYAEREGSHVLSASLLELNMSMEQQRETIITVKTANNDPITLGLYVNLILLVFVIGTFMLMLTPSVYYKLQFQTQIGLYFLGFIVGSLFLAFAISMILARPKLDYQ</sequence>
<accession>A0A974SG34</accession>
<dbReference type="RefSeq" id="WP_202677771.1">
    <property type="nucleotide sequence ID" value="NZ_CP068596.1"/>
</dbReference>